<dbReference type="GO" id="GO:0006493">
    <property type="term" value="P:protein O-linked glycosylation"/>
    <property type="evidence" value="ECO:0007669"/>
    <property type="project" value="TreeGrafter"/>
</dbReference>
<dbReference type="InterPro" id="IPR002659">
    <property type="entry name" value="Glyco_trans_31"/>
</dbReference>
<keyword evidence="6" id="KW-0735">Signal-anchor</keyword>
<keyword evidence="9" id="KW-0472">Membrane</keyword>
<sequence length="369" mass="43005">MRVLNVLLVLPHFESKRRILQNLVEMPTGSLAKPAVGPSIHHPVAQIKEGGELQTQEILLSSNRLDPELSHEIFTKESCYIGEIRSALKQITLRLIWYKNNQRRPTTFLDSWNMNQTRMFPHHHRYPFQIQKLWRWQTTFCLVCLVTITLIFFNNRSTLIIPSSFEKINIVENVAQEIEFVKRKLDQINKDEFGHCFKKSADLNFTYEWTLMPSSCRLDIDAVLLIKSSIYRAPLRWSLRETWAKNISWPGYNMKRVFLTGVAPSGQSTNLLNYEHSKYDDILQGDFEDTYKSVSKKIYTGMRFVKLHCPSVKWILVADDDAVMLPWNVLTYFLDSSNVISDQKVVDENQKILAGFDITGARTIRDKKK</sequence>
<dbReference type="AlphaFoldDB" id="A0A915JEF8"/>
<dbReference type="Proteomes" id="UP000887565">
    <property type="component" value="Unplaced"/>
</dbReference>
<evidence type="ECO:0000256" key="7">
    <source>
        <dbReference type="ARBA" id="ARBA00022989"/>
    </source>
</evidence>
<keyword evidence="7" id="KW-1133">Transmembrane helix</keyword>
<evidence type="ECO:0000256" key="9">
    <source>
        <dbReference type="ARBA" id="ARBA00023136"/>
    </source>
</evidence>
<evidence type="ECO:0000256" key="8">
    <source>
        <dbReference type="ARBA" id="ARBA00023034"/>
    </source>
</evidence>
<evidence type="ECO:0000256" key="4">
    <source>
        <dbReference type="ARBA" id="ARBA00022679"/>
    </source>
</evidence>
<dbReference type="PANTHER" id="PTHR11214">
    <property type="entry name" value="BETA-1,3-N-ACETYLGLUCOSAMINYLTRANSFERASE"/>
    <property type="match status" value="1"/>
</dbReference>
<dbReference type="Pfam" id="PF01762">
    <property type="entry name" value="Galactosyl_T"/>
    <property type="match status" value="1"/>
</dbReference>
<dbReference type="GO" id="GO:0000139">
    <property type="term" value="C:Golgi membrane"/>
    <property type="evidence" value="ECO:0007669"/>
    <property type="project" value="UniProtKB-SubCell"/>
</dbReference>
<dbReference type="WBParaSite" id="nRc.2.0.1.t23966-RA">
    <property type="protein sequence ID" value="nRc.2.0.1.t23966-RA"/>
    <property type="gene ID" value="nRc.2.0.1.g23966"/>
</dbReference>
<evidence type="ECO:0000256" key="10">
    <source>
        <dbReference type="RuleBase" id="RU363063"/>
    </source>
</evidence>
<reference evidence="12" key="1">
    <citation type="submission" date="2022-11" db="UniProtKB">
        <authorList>
            <consortium name="WormBaseParasite"/>
        </authorList>
    </citation>
    <scope>IDENTIFICATION</scope>
</reference>
<evidence type="ECO:0000256" key="3">
    <source>
        <dbReference type="ARBA" id="ARBA00022676"/>
    </source>
</evidence>
<comment type="subcellular location">
    <subcellularLocation>
        <location evidence="1 10">Golgi apparatus membrane</location>
        <topology evidence="1 10">Single-pass type II membrane protein</topology>
    </subcellularLocation>
</comment>
<keyword evidence="4" id="KW-0808">Transferase</keyword>
<dbReference type="Gene3D" id="3.90.550.50">
    <property type="match status" value="1"/>
</dbReference>
<evidence type="ECO:0000256" key="2">
    <source>
        <dbReference type="ARBA" id="ARBA00008661"/>
    </source>
</evidence>
<organism evidence="11 12">
    <name type="scientific">Romanomermis culicivorax</name>
    <name type="common">Nematode worm</name>
    <dbReference type="NCBI Taxonomy" id="13658"/>
    <lineage>
        <taxon>Eukaryota</taxon>
        <taxon>Metazoa</taxon>
        <taxon>Ecdysozoa</taxon>
        <taxon>Nematoda</taxon>
        <taxon>Enoplea</taxon>
        <taxon>Dorylaimia</taxon>
        <taxon>Mermithida</taxon>
        <taxon>Mermithoidea</taxon>
        <taxon>Mermithidae</taxon>
        <taxon>Romanomermis</taxon>
    </lineage>
</organism>
<evidence type="ECO:0000313" key="12">
    <source>
        <dbReference type="WBParaSite" id="nRc.2.0.1.t23966-RA"/>
    </source>
</evidence>
<accession>A0A915JEF8</accession>
<dbReference type="PANTHER" id="PTHR11214:SF378">
    <property type="entry name" value="BETA-1,3-GALACTOSYLTRANSFERASE 4"/>
    <property type="match status" value="1"/>
</dbReference>
<dbReference type="GO" id="GO:0016758">
    <property type="term" value="F:hexosyltransferase activity"/>
    <property type="evidence" value="ECO:0007669"/>
    <property type="project" value="InterPro"/>
</dbReference>
<name>A0A915JEF8_ROMCU</name>
<keyword evidence="11" id="KW-1185">Reference proteome</keyword>
<comment type="similarity">
    <text evidence="2 10">Belongs to the glycosyltransferase 31 family.</text>
</comment>
<evidence type="ECO:0000256" key="6">
    <source>
        <dbReference type="ARBA" id="ARBA00022968"/>
    </source>
</evidence>
<proteinExistence type="inferred from homology"/>
<keyword evidence="3 10" id="KW-0328">Glycosyltransferase</keyword>
<evidence type="ECO:0000256" key="1">
    <source>
        <dbReference type="ARBA" id="ARBA00004323"/>
    </source>
</evidence>
<keyword evidence="8 10" id="KW-0333">Golgi apparatus</keyword>
<keyword evidence="5" id="KW-0812">Transmembrane</keyword>
<protein>
    <recommendedName>
        <fullName evidence="10">Hexosyltransferase</fullName>
        <ecNumber evidence="10">2.4.1.-</ecNumber>
    </recommendedName>
</protein>
<dbReference type="EC" id="2.4.1.-" evidence="10"/>
<evidence type="ECO:0000313" key="11">
    <source>
        <dbReference type="Proteomes" id="UP000887565"/>
    </source>
</evidence>
<evidence type="ECO:0000256" key="5">
    <source>
        <dbReference type="ARBA" id="ARBA00022692"/>
    </source>
</evidence>